<comment type="caution">
    <text evidence="2">The sequence shown here is derived from an EMBL/GenBank/DDBJ whole genome shotgun (WGS) entry which is preliminary data.</text>
</comment>
<dbReference type="Proteomes" id="UP000249852">
    <property type="component" value="Unassembled WGS sequence"/>
</dbReference>
<dbReference type="RefSeq" id="WP_006046495.1">
    <property type="nucleotide sequence ID" value="NZ_QLTQ01000066.1"/>
</dbReference>
<proteinExistence type="predicted"/>
<evidence type="ECO:0000313" key="3">
    <source>
        <dbReference type="Proteomes" id="UP000249852"/>
    </source>
</evidence>
<name>A0ABX9DPW7_9BACT</name>
<feature type="signal peptide" evidence="1">
    <location>
        <begin position="1"/>
        <end position="19"/>
    </location>
</feature>
<protein>
    <submittedName>
        <fullName evidence="2">Uncharacterized protein</fullName>
    </submittedName>
</protein>
<gene>
    <name evidence="2" type="ORF">BC673_1661</name>
</gene>
<sequence>MKKILSVAFLLMLSVALYAQKEVTKFLGIPVDGSKSSMIQKLKNKGFVYDPSADYLKGEFNGQQVDVFIATNNNKVYRIMVCDKNNWDEGQIKIRYNTLCRQFANNQKYVPISAEELSDREDISYEMTVHKKKYQATYVQLPADDDLSKRLVWFTISKFNGEYYITMYYDNEFNRAQGEDL</sequence>
<keyword evidence="1" id="KW-0732">Signal</keyword>
<keyword evidence="3" id="KW-1185">Reference proteome</keyword>
<evidence type="ECO:0000313" key="2">
    <source>
        <dbReference type="EMBL" id="RAS39798.1"/>
    </source>
</evidence>
<reference evidence="2 3" key="1">
    <citation type="submission" date="2018-06" db="EMBL/GenBank/DDBJ databases">
        <title>Genomic Encyclopedia of Archaeal and Bacterial Type Strains, Phase II (KMG-II): from individual species to whole genera.</title>
        <authorList>
            <person name="Goeker M."/>
        </authorList>
    </citation>
    <scope>NUCLEOTIDE SEQUENCE [LARGE SCALE GENOMIC DNA]</scope>
    <source>
        <strain evidence="2 3">DSM 18710</strain>
    </source>
</reference>
<accession>A0ABX9DPW7</accession>
<feature type="chain" id="PRO_5046484877" evidence="1">
    <location>
        <begin position="20"/>
        <end position="181"/>
    </location>
</feature>
<organism evidence="2 3">
    <name type="scientific">Prevotella pallens</name>
    <dbReference type="NCBI Taxonomy" id="60133"/>
    <lineage>
        <taxon>Bacteria</taxon>
        <taxon>Pseudomonadati</taxon>
        <taxon>Bacteroidota</taxon>
        <taxon>Bacteroidia</taxon>
        <taxon>Bacteroidales</taxon>
        <taxon>Prevotellaceae</taxon>
        <taxon>Prevotella</taxon>
    </lineage>
</organism>
<dbReference type="EMBL" id="QLTQ01000066">
    <property type="protein sequence ID" value="RAS39798.1"/>
    <property type="molecule type" value="Genomic_DNA"/>
</dbReference>
<evidence type="ECO:0000256" key="1">
    <source>
        <dbReference type="SAM" id="SignalP"/>
    </source>
</evidence>